<organism evidence="2 3">
    <name type="scientific">Mycolicibacterium gadium</name>
    <name type="common">Mycobacterium gadium</name>
    <dbReference type="NCBI Taxonomy" id="1794"/>
    <lineage>
        <taxon>Bacteria</taxon>
        <taxon>Bacillati</taxon>
        <taxon>Actinomycetota</taxon>
        <taxon>Actinomycetes</taxon>
        <taxon>Mycobacteriales</taxon>
        <taxon>Mycobacteriaceae</taxon>
        <taxon>Mycolicibacterium</taxon>
    </lineage>
</organism>
<feature type="region of interest" description="Disordered" evidence="1">
    <location>
        <begin position="1"/>
        <end position="30"/>
    </location>
</feature>
<accession>A0A7I7WLX4</accession>
<evidence type="ECO:0000256" key="1">
    <source>
        <dbReference type="SAM" id="MobiDB-lite"/>
    </source>
</evidence>
<sequence>MRQGNPGPEPVDNRPARPFAGSPPAGRSRPVRLAAAVRNHHREAGVVRNRHLAAAGSCPPAGAEDSYPPAGAEDSYHPAGAEDSYPPAGAEEAVDRSWFAVPFNDFHDCRIHDPV</sequence>
<reference evidence="2 3" key="1">
    <citation type="journal article" date="2019" name="Emerg. Microbes Infect.">
        <title>Comprehensive subspecies identification of 175 nontuberculous mycobacteria species based on 7547 genomic profiles.</title>
        <authorList>
            <person name="Matsumoto Y."/>
            <person name="Kinjo T."/>
            <person name="Motooka D."/>
            <person name="Nabeya D."/>
            <person name="Jung N."/>
            <person name="Uechi K."/>
            <person name="Horii T."/>
            <person name="Iida T."/>
            <person name="Fujita J."/>
            <person name="Nakamura S."/>
        </authorList>
    </citation>
    <scope>NUCLEOTIDE SEQUENCE [LARGE SCALE GENOMIC DNA]</scope>
    <source>
        <strain evidence="2 3">JCM 12688</strain>
    </source>
</reference>
<gene>
    <name evidence="2" type="ORF">MGAD_29910</name>
</gene>
<feature type="region of interest" description="Disordered" evidence="1">
    <location>
        <begin position="42"/>
        <end position="89"/>
    </location>
</feature>
<name>A0A7I7WLX4_MYCGU</name>
<dbReference type="EMBL" id="AP022608">
    <property type="protein sequence ID" value="BBZ18656.1"/>
    <property type="molecule type" value="Genomic_DNA"/>
</dbReference>
<proteinExistence type="predicted"/>
<evidence type="ECO:0000313" key="2">
    <source>
        <dbReference type="EMBL" id="BBZ18656.1"/>
    </source>
</evidence>
<evidence type="ECO:0000313" key="3">
    <source>
        <dbReference type="Proteomes" id="UP000466187"/>
    </source>
</evidence>
<dbReference type="Proteomes" id="UP000466187">
    <property type="component" value="Chromosome"/>
</dbReference>
<protein>
    <submittedName>
        <fullName evidence="2">Uncharacterized protein</fullName>
    </submittedName>
</protein>
<dbReference type="AlphaFoldDB" id="A0A7I7WLX4"/>
<dbReference type="KEGG" id="mgad:MGAD_29910"/>